<feature type="region of interest" description="Disordered" evidence="1">
    <location>
        <begin position="37"/>
        <end position="67"/>
    </location>
</feature>
<dbReference type="STRING" id="1724.GCA_001044175_01259"/>
<feature type="chain" id="PRO_5039251702" evidence="2">
    <location>
        <begin position="37"/>
        <end position="306"/>
    </location>
</feature>
<gene>
    <name evidence="3" type="ORF">ATK06_1456</name>
</gene>
<sequence>MHTSLVDPPRSRCLVTRIGAVAAAGVLALGALTACSEEPATTQETTSSTSTSTASATTTEATSTSAVRTAATAEELALSDGTGFGFATSDARCVVESPERVFCELDYALPPTEVNAEHPNFRGPQDGTAVWPGEFGFRPVTLAETIPENLPELEVGATVELAGVTVTRPAEAELTVDNGSHSFTFNDRTFESDTWHGSGGFNSDPVDTGASCALASAPSNAVGWSIVAIADGLNCDDARKVIDSYDAVGDSAAADGRVERENWVCKVGPGTKSKSDESEDSRGIQCKIKGGQYFLTIPGKSKPQGA</sequence>
<accession>A0A2A9DNN2</accession>
<proteinExistence type="predicted"/>
<comment type="caution">
    <text evidence="3">The sequence shown here is derived from an EMBL/GenBank/DDBJ whole genome shotgun (WGS) entry which is preliminary data.</text>
</comment>
<feature type="signal peptide" evidence="2">
    <location>
        <begin position="1"/>
        <end position="36"/>
    </location>
</feature>
<evidence type="ECO:0000313" key="4">
    <source>
        <dbReference type="Proteomes" id="UP000221653"/>
    </source>
</evidence>
<evidence type="ECO:0000313" key="3">
    <source>
        <dbReference type="EMBL" id="PFG28347.1"/>
    </source>
</evidence>
<keyword evidence="4" id="KW-1185">Reference proteome</keyword>
<keyword evidence="2" id="KW-0732">Signal</keyword>
<evidence type="ECO:0000256" key="1">
    <source>
        <dbReference type="SAM" id="MobiDB-lite"/>
    </source>
</evidence>
<evidence type="ECO:0000256" key="2">
    <source>
        <dbReference type="SAM" id="SignalP"/>
    </source>
</evidence>
<dbReference type="Proteomes" id="UP000221653">
    <property type="component" value="Unassembled WGS sequence"/>
</dbReference>
<dbReference type="EMBL" id="PDJF01000001">
    <property type="protein sequence ID" value="PFG28347.1"/>
    <property type="molecule type" value="Genomic_DNA"/>
</dbReference>
<protein>
    <submittedName>
        <fullName evidence="3">Uncharacterized protein</fullName>
    </submittedName>
</protein>
<organism evidence="3 4">
    <name type="scientific">Corynebacterium renale</name>
    <dbReference type="NCBI Taxonomy" id="1724"/>
    <lineage>
        <taxon>Bacteria</taxon>
        <taxon>Bacillati</taxon>
        <taxon>Actinomycetota</taxon>
        <taxon>Actinomycetes</taxon>
        <taxon>Mycobacteriales</taxon>
        <taxon>Corynebacteriaceae</taxon>
        <taxon>Corynebacterium</taxon>
    </lineage>
</organism>
<dbReference type="AlphaFoldDB" id="A0A2A9DNN2"/>
<name>A0A2A9DNN2_9CORY</name>
<reference evidence="3 4" key="1">
    <citation type="submission" date="2017-10" db="EMBL/GenBank/DDBJ databases">
        <title>Sequencing the genomes of 1000 actinobacteria strains.</title>
        <authorList>
            <person name="Klenk H.-P."/>
        </authorList>
    </citation>
    <scope>NUCLEOTIDE SEQUENCE [LARGE SCALE GENOMIC DNA]</scope>
    <source>
        <strain evidence="3 4">DSM 20688</strain>
    </source>
</reference>